<dbReference type="KEGG" id="palw:PSAL_013400"/>
<dbReference type="EMBL" id="CP060436">
    <property type="protein sequence ID" value="QPM90106.1"/>
    <property type="molecule type" value="Genomic_DNA"/>
</dbReference>
<accession>A0A418SCH4</accession>
<dbReference type="Proteomes" id="UP000283786">
    <property type="component" value="Chromosome"/>
</dbReference>
<sequence length="189" mass="20236">MKSVLAGLALAALATPGLANPYEASMRDYLESELLIWAFDPVIIEAVRAHNVETAGIDQAWIDAADLRWRAEVGSANQPTIGPVLNNIASDFLRAQIEASAGTVVEVFIMDANGLNVAAAVPTSDYWQGDEAKFQQTFDVGPGAVFVDEVEFDESVQAYLGQVSLTLTDPETNEPIGAMTVGLNAEMLY</sequence>
<organism evidence="1 2">
    <name type="scientific">Pseudooceanicola algae</name>
    <dbReference type="NCBI Taxonomy" id="1537215"/>
    <lineage>
        <taxon>Bacteria</taxon>
        <taxon>Pseudomonadati</taxon>
        <taxon>Pseudomonadota</taxon>
        <taxon>Alphaproteobacteria</taxon>
        <taxon>Rhodobacterales</taxon>
        <taxon>Paracoccaceae</taxon>
        <taxon>Pseudooceanicola</taxon>
    </lineage>
</organism>
<protein>
    <submittedName>
        <fullName evidence="1">Uncharacterized protein</fullName>
    </submittedName>
</protein>
<reference evidence="1 2" key="1">
    <citation type="submission" date="2020-08" db="EMBL/GenBank/DDBJ databases">
        <title>Genome sequence of Rhodobacteraceae bacterium Lw-13e.</title>
        <authorList>
            <person name="Poehlein A."/>
            <person name="Wolter L."/>
            <person name="Daniel R."/>
            <person name="Brinkhoff T."/>
        </authorList>
    </citation>
    <scope>NUCLEOTIDE SEQUENCE [LARGE SCALE GENOMIC DNA]</scope>
    <source>
        <strain evidence="1 2">Lw-13e</strain>
    </source>
</reference>
<evidence type="ECO:0000313" key="2">
    <source>
        <dbReference type="Proteomes" id="UP000283786"/>
    </source>
</evidence>
<gene>
    <name evidence="1" type="ORF">PSAL_013400</name>
</gene>
<dbReference type="AlphaFoldDB" id="A0A418SCH4"/>
<evidence type="ECO:0000313" key="1">
    <source>
        <dbReference type="EMBL" id="QPM90106.1"/>
    </source>
</evidence>
<keyword evidence="2" id="KW-1185">Reference proteome</keyword>
<name>A0A418SCH4_9RHOB</name>
<dbReference type="OrthoDB" id="195732at2"/>
<proteinExistence type="predicted"/>
<dbReference type="RefSeq" id="WP_119840727.1">
    <property type="nucleotide sequence ID" value="NZ_CP060436.1"/>
</dbReference>